<proteinExistence type="predicted"/>
<dbReference type="EMBL" id="ML993988">
    <property type="protein sequence ID" value="KAF2201170.1"/>
    <property type="molecule type" value="Genomic_DNA"/>
</dbReference>
<name>A0A9P4MYS5_9PLEO</name>
<organism evidence="2 3">
    <name type="scientific">Delitschia confertaspora ATCC 74209</name>
    <dbReference type="NCBI Taxonomy" id="1513339"/>
    <lineage>
        <taxon>Eukaryota</taxon>
        <taxon>Fungi</taxon>
        <taxon>Dikarya</taxon>
        <taxon>Ascomycota</taxon>
        <taxon>Pezizomycotina</taxon>
        <taxon>Dothideomycetes</taxon>
        <taxon>Pleosporomycetidae</taxon>
        <taxon>Pleosporales</taxon>
        <taxon>Delitschiaceae</taxon>
        <taxon>Delitschia</taxon>
    </lineage>
</organism>
<dbReference type="AlphaFoldDB" id="A0A9P4MYS5"/>
<evidence type="ECO:0000313" key="2">
    <source>
        <dbReference type="EMBL" id="KAF2201170.1"/>
    </source>
</evidence>
<dbReference type="Proteomes" id="UP000799536">
    <property type="component" value="Unassembled WGS sequence"/>
</dbReference>
<protein>
    <submittedName>
        <fullName evidence="2">Uncharacterized protein</fullName>
    </submittedName>
</protein>
<accession>A0A9P4MYS5</accession>
<feature type="compositionally biased region" description="Polar residues" evidence="1">
    <location>
        <begin position="91"/>
        <end position="101"/>
    </location>
</feature>
<reference evidence="2" key="1">
    <citation type="journal article" date="2020" name="Stud. Mycol.">
        <title>101 Dothideomycetes genomes: a test case for predicting lifestyles and emergence of pathogens.</title>
        <authorList>
            <person name="Haridas S."/>
            <person name="Albert R."/>
            <person name="Binder M."/>
            <person name="Bloem J."/>
            <person name="Labutti K."/>
            <person name="Salamov A."/>
            <person name="Andreopoulos B."/>
            <person name="Baker S."/>
            <person name="Barry K."/>
            <person name="Bills G."/>
            <person name="Bluhm B."/>
            <person name="Cannon C."/>
            <person name="Castanera R."/>
            <person name="Culley D."/>
            <person name="Daum C."/>
            <person name="Ezra D."/>
            <person name="Gonzalez J."/>
            <person name="Henrissat B."/>
            <person name="Kuo A."/>
            <person name="Liang C."/>
            <person name="Lipzen A."/>
            <person name="Lutzoni F."/>
            <person name="Magnuson J."/>
            <person name="Mondo S."/>
            <person name="Nolan M."/>
            <person name="Ohm R."/>
            <person name="Pangilinan J."/>
            <person name="Park H.-J."/>
            <person name="Ramirez L."/>
            <person name="Alfaro M."/>
            <person name="Sun H."/>
            <person name="Tritt A."/>
            <person name="Yoshinaga Y."/>
            <person name="Zwiers L.-H."/>
            <person name="Turgeon B."/>
            <person name="Goodwin S."/>
            <person name="Spatafora J."/>
            <person name="Crous P."/>
            <person name="Grigoriev I."/>
        </authorList>
    </citation>
    <scope>NUCLEOTIDE SEQUENCE</scope>
    <source>
        <strain evidence="2">ATCC 74209</strain>
    </source>
</reference>
<evidence type="ECO:0000313" key="3">
    <source>
        <dbReference type="Proteomes" id="UP000799536"/>
    </source>
</evidence>
<evidence type="ECO:0000256" key="1">
    <source>
        <dbReference type="SAM" id="MobiDB-lite"/>
    </source>
</evidence>
<sequence>MSDSGSVEAGTEFAIPVLRDWSAAAAAPAPPAPPAPAPAPTPASDKRFDTGHPGSLETPALEIAGDWGKSRRWPVGGLWAVKGPFVLAPSGTNVGVSSTMRSPPPQNLGGRSDTGGHWL</sequence>
<keyword evidence="3" id="KW-1185">Reference proteome</keyword>
<feature type="region of interest" description="Disordered" evidence="1">
    <location>
        <begin position="25"/>
        <end position="63"/>
    </location>
</feature>
<comment type="caution">
    <text evidence="2">The sequence shown here is derived from an EMBL/GenBank/DDBJ whole genome shotgun (WGS) entry which is preliminary data.</text>
</comment>
<feature type="compositionally biased region" description="Pro residues" evidence="1">
    <location>
        <begin position="28"/>
        <end position="41"/>
    </location>
</feature>
<feature type="region of interest" description="Disordered" evidence="1">
    <location>
        <begin position="91"/>
        <end position="119"/>
    </location>
</feature>
<gene>
    <name evidence="2" type="ORF">GQ43DRAFT_472042</name>
</gene>